<evidence type="ECO:0000256" key="2">
    <source>
        <dbReference type="PROSITE-ProRule" id="PRU00591"/>
    </source>
</evidence>
<dbReference type="SUPFAM" id="SSF69360">
    <property type="entry name" value="Cell wall binding repeat"/>
    <property type="match status" value="1"/>
</dbReference>
<protein>
    <submittedName>
        <fullName evidence="4">N-acetylmuramoyl-L-alanine amidase family protein</fullName>
    </submittedName>
</protein>
<feature type="repeat" description="Cell wall-binding" evidence="2">
    <location>
        <begin position="522"/>
        <end position="541"/>
    </location>
</feature>
<evidence type="ECO:0000313" key="5">
    <source>
        <dbReference type="Proteomes" id="UP001519921"/>
    </source>
</evidence>
<comment type="caution">
    <text evidence="4">The sequence shown here is derived from an EMBL/GenBank/DDBJ whole genome shotgun (WGS) entry which is preliminary data.</text>
</comment>
<keyword evidence="1" id="KW-0677">Repeat</keyword>
<dbReference type="InterPro" id="IPR018337">
    <property type="entry name" value="Cell_wall/Cho-bd_repeat"/>
</dbReference>
<keyword evidence="3" id="KW-0732">Signal</keyword>
<evidence type="ECO:0000256" key="3">
    <source>
        <dbReference type="SAM" id="SignalP"/>
    </source>
</evidence>
<organism evidence="4 5">
    <name type="scientific">Clostridium weizhouense</name>
    <dbReference type="NCBI Taxonomy" id="2859781"/>
    <lineage>
        <taxon>Bacteria</taxon>
        <taxon>Bacillati</taxon>
        <taxon>Bacillota</taxon>
        <taxon>Clostridia</taxon>
        <taxon>Eubacteriales</taxon>
        <taxon>Clostridiaceae</taxon>
        <taxon>Clostridium</taxon>
    </lineage>
</organism>
<gene>
    <name evidence="4" type="ORF">KYD98_09235</name>
</gene>
<feature type="chain" id="PRO_5047527599" evidence="3">
    <location>
        <begin position="30"/>
        <end position="622"/>
    </location>
</feature>
<dbReference type="PROSITE" id="PS51170">
    <property type="entry name" value="CW"/>
    <property type="match status" value="4"/>
</dbReference>
<proteinExistence type="predicted"/>
<evidence type="ECO:0000313" key="4">
    <source>
        <dbReference type="EMBL" id="MBW6410278.1"/>
    </source>
</evidence>
<dbReference type="Pfam" id="PF19127">
    <property type="entry name" value="Choline_bind_3"/>
    <property type="match status" value="2"/>
</dbReference>
<accession>A0ABS7AQC3</accession>
<dbReference type="EMBL" id="JAHXPT010000006">
    <property type="protein sequence ID" value="MBW6410278.1"/>
    <property type="molecule type" value="Genomic_DNA"/>
</dbReference>
<feature type="repeat" description="Cell wall-binding" evidence="2">
    <location>
        <begin position="563"/>
        <end position="582"/>
    </location>
</feature>
<keyword evidence="5" id="KW-1185">Reference proteome</keyword>
<dbReference type="RefSeq" id="WP_219779460.1">
    <property type="nucleotide sequence ID" value="NZ_JAHXPT010000006.1"/>
</dbReference>
<sequence length="622" mass="69008">MFKRANKMTALLVAAAAVVSLVPATGVNAADTKRIESKDGKIYHAVAYKDGKFYVDGEVDGKDEAAYFYEDGKAKPLEEIDSNSIAKAYGDKYVDIEDGDYYVDLTNGKVKDDNIKEELADEAGSALRKTLKDDTDDRYDEENAKESRDKDDLYVVSGNKFGESWYYTEVKAASGCTSNDKATNFNVFTDAKGHYIDADYNLGKIKVKVNNGTTTCSAVNIENTDKEYEGNAKKDLTASIRQKAVLGQDDKNIYRYAILTLEVKDDERKENDKKAQKIVEVNGKKLPAELVSNKVELPVIQKISKEQASGDIDGAKYAKTVSTYVVSSDDADIAKNDDKHNDDYDKILKLLDDVADIKDDESNNKSDNKAHATISNGKLVVYKGQAENEVVAQTATLKTKAGWYYTDCEGDSTEDVDHTKDSGYALDVDVEGNLWRLDGGFLYKWDNKDDWDKVYKVDGSMDQLSVYNKDNIATWNEDDEVYSLIGNKEKEEETEKPAETTKGWAQATDGTWTYVNENGTKATGWLNLNGTWYYLDPATGVMKTGWVNAGGTWYYTNASGAMQTGWVNPNGTWYFLNASGAMQTGWVQDNSGNWYYCDASGAMQANTTVDGYTLGANGAWIR</sequence>
<feature type="repeat" description="Cell wall-binding" evidence="2">
    <location>
        <begin position="583"/>
        <end position="603"/>
    </location>
</feature>
<feature type="repeat" description="Cell wall-binding" evidence="2">
    <location>
        <begin position="543"/>
        <end position="562"/>
    </location>
</feature>
<dbReference type="Proteomes" id="UP001519921">
    <property type="component" value="Unassembled WGS sequence"/>
</dbReference>
<reference evidence="4 5" key="1">
    <citation type="submission" date="2021-07" db="EMBL/GenBank/DDBJ databases">
        <title>Clostridium weizhouense sp. nov., an anaerobic bacterium isolated from activated sludge of Petroleum wastewater.</title>
        <authorList>
            <person name="Li Q."/>
        </authorList>
    </citation>
    <scope>NUCLEOTIDE SEQUENCE [LARGE SCALE GENOMIC DNA]</scope>
    <source>
        <strain evidence="4 5">YB-6</strain>
    </source>
</reference>
<dbReference type="Gene3D" id="2.10.270.10">
    <property type="entry name" value="Cholin Binding"/>
    <property type="match status" value="1"/>
</dbReference>
<feature type="signal peptide" evidence="3">
    <location>
        <begin position="1"/>
        <end position="29"/>
    </location>
</feature>
<name>A0ABS7AQC3_9CLOT</name>
<evidence type="ECO:0000256" key="1">
    <source>
        <dbReference type="ARBA" id="ARBA00022737"/>
    </source>
</evidence>